<feature type="region of interest" description="Disordered" evidence="1">
    <location>
        <begin position="40"/>
        <end position="61"/>
    </location>
</feature>
<protein>
    <submittedName>
        <fullName evidence="2">Uncharacterized protein</fullName>
    </submittedName>
</protein>
<reference evidence="2 3" key="1">
    <citation type="submission" date="2015-01" db="EMBL/GenBank/DDBJ databases">
        <title>The Genome Sequence of Capronia semiimmersa CBS27337.</title>
        <authorList>
            <consortium name="The Broad Institute Genomics Platform"/>
            <person name="Cuomo C."/>
            <person name="de Hoog S."/>
            <person name="Gorbushina A."/>
            <person name="Stielow B."/>
            <person name="Teixiera M."/>
            <person name="Abouelleil A."/>
            <person name="Chapman S.B."/>
            <person name="Priest M."/>
            <person name="Young S.K."/>
            <person name="Wortman J."/>
            <person name="Nusbaum C."/>
            <person name="Birren B."/>
        </authorList>
    </citation>
    <scope>NUCLEOTIDE SEQUENCE [LARGE SCALE GENOMIC DNA]</scope>
    <source>
        <strain evidence="2 3">CBS 27337</strain>
    </source>
</reference>
<feature type="compositionally biased region" description="Polar residues" evidence="1">
    <location>
        <begin position="175"/>
        <end position="191"/>
    </location>
</feature>
<dbReference type="HOGENOM" id="CLU_101044_0_0_1"/>
<dbReference type="AlphaFoldDB" id="A0A0D2DQE4"/>
<evidence type="ECO:0000313" key="2">
    <source>
        <dbReference type="EMBL" id="KIW64442.1"/>
    </source>
</evidence>
<feature type="region of interest" description="Disordered" evidence="1">
    <location>
        <begin position="132"/>
        <end position="157"/>
    </location>
</feature>
<sequence>MVSQDCHFPFILNIRPHTEHPGYSIPSCSSTKDIFLHPIPPRHPVPSHQSTDRSQAPHQPSFIPSATPTMPAAMLATSSNPAIQAYKVYHLSQTKLDKECRRQTPDLHRIVLHASIVDNVRRWSRDLATPSETVVVDSDSDTDSDPFDDSASSEDEADDAVAIFDMEVDDDTTIEEQSQASGKITYQVQHVQKQDSKSSPASPKRRAPAPPANHEMKSQTWKQNRPVTVRETAVEVDNDD</sequence>
<keyword evidence="3" id="KW-1185">Reference proteome</keyword>
<feature type="compositionally biased region" description="Acidic residues" evidence="1">
    <location>
        <begin position="138"/>
        <end position="157"/>
    </location>
</feature>
<dbReference type="EMBL" id="KN846961">
    <property type="protein sequence ID" value="KIW64442.1"/>
    <property type="molecule type" value="Genomic_DNA"/>
</dbReference>
<feature type="compositionally biased region" description="Polar residues" evidence="1">
    <location>
        <begin position="47"/>
        <end position="58"/>
    </location>
</feature>
<organism evidence="2 3">
    <name type="scientific">Phialophora macrospora</name>
    <dbReference type="NCBI Taxonomy" id="1851006"/>
    <lineage>
        <taxon>Eukaryota</taxon>
        <taxon>Fungi</taxon>
        <taxon>Dikarya</taxon>
        <taxon>Ascomycota</taxon>
        <taxon>Pezizomycotina</taxon>
        <taxon>Eurotiomycetes</taxon>
        <taxon>Chaetothyriomycetidae</taxon>
        <taxon>Chaetothyriales</taxon>
        <taxon>Herpotrichiellaceae</taxon>
        <taxon>Phialophora</taxon>
    </lineage>
</organism>
<evidence type="ECO:0000313" key="3">
    <source>
        <dbReference type="Proteomes" id="UP000054266"/>
    </source>
</evidence>
<evidence type="ECO:0000256" key="1">
    <source>
        <dbReference type="SAM" id="MobiDB-lite"/>
    </source>
</evidence>
<accession>A0A0D2DQE4</accession>
<feature type="region of interest" description="Disordered" evidence="1">
    <location>
        <begin position="174"/>
        <end position="240"/>
    </location>
</feature>
<proteinExistence type="predicted"/>
<gene>
    <name evidence="2" type="ORF">PV04_09374</name>
</gene>
<name>A0A0D2DQE4_9EURO</name>
<dbReference type="Proteomes" id="UP000054266">
    <property type="component" value="Unassembled WGS sequence"/>
</dbReference>